<keyword evidence="2" id="KW-1185">Reference proteome</keyword>
<sequence>MYKTIFWILGFLLINCKQAPKEETSIVEKTSDEVKVETARYPKALDGVFQAHGGLDLWKRQRYLSYEIPKNSGIEKHHIDLYSRKDLIETDTYSMGYDGKEVWLRDPDGAYKGDPVFYHNLMFYFYAMPFVLADPGIEYFETEPLTFNGKSYPGIGIRYEDEVGTSPEDEYFLYYDPDSNSMSWLGYTVTYRTGKPSDDVHFIRYDDWISVSGLRLPGSMTWYEVEDGWPSVARNTVEFQQVVLSGTQEDPSMFAMPEGAVIRKPVQPEN</sequence>
<comment type="caution">
    <text evidence="1">The sequence shown here is derived from an EMBL/GenBank/DDBJ whole genome shotgun (WGS) entry which is preliminary data.</text>
</comment>
<dbReference type="Proteomes" id="UP000625780">
    <property type="component" value="Unassembled WGS sequence"/>
</dbReference>
<evidence type="ECO:0000313" key="2">
    <source>
        <dbReference type="Proteomes" id="UP000625780"/>
    </source>
</evidence>
<dbReference type="InterPro" id="IPR045444">
    <property type="entry name" value="DUF6503"/>
</dbReference>
<name>A0ABQ1R5Z8_9FLAO</name>
<dbReference type="RefSeq" id="WP_188371108.1">
    <property type="nucleotide sequence ID" value="NZ_BMFH01000002.1"/>
</dbReference>
<dbReference type="EMBL" id="BMFH01000002">
    <property type="protein sequence ID" value="GGD57486.1"/>
    <property type="molecule type" value="Genomic_DNA"/>
</dbReference>
<evidence type="ECO:0000313" key="1">
    <source>
        <dbReference type="EMBL" id="GGD57486.1"/>
    </source>
</evidence>
<reference evidence="2" key="1">
    <citation type="journal article" date="2019" name="Int. J. Syst. Evol. Microbiol.">
        <title>The Global Catalogue of Microorganisms (GCM) 10K type strain sequencing project: providing services to taxonomists for standard genome sequencing and annotation.</title>
        <authorList>
            <consortium name="The Broad Institute Genomics Platform"/>
            <consortium name="The Broad Institute Genome Sequencing Center for Infectious Disease"/>
            <person name="Wu L."/>
            <person name="Ma J."/>
        </authorList>
    </citation>
    <scope>NUCLEOTIDE SEQUENCE [LARGE SCALE GENOMIC DNA]</scope>
    <source>
        <strain evidence="2">CGMCC 1.12606</strain>
    </source>
</reference>
<organism evidence="1 2">
    <name type="scientific">Muriicola marianensis</name>
    <dbReference type="NCBI Taxonomy" id="1324801"/>
    <lineage>
        <taxon>Bacteria</taxon>
        <taxon>Pseudomonadati</taxon>
        <taxon>Bacteroidota</taxon>
        <taxon>Flavobacteriia</taxon>
        <taxon>Flavobacteriales</taxon>
        <taxon>Flavobacteriaceae</taxon>
        <taxon>Muriicola</taxon>
    </lineage>
</organism>
<accession>A0ABQ1R5Z8</accession>
<gene>
    <name evidence="1" type="ORF">GCM10011361_25040</name>
</gene>
<protein>
    <recommendedName>
        <fullName evidence="3">Threonine synthase</fullName>
    </recommendedName>
</protein>
<proteinExistence type="predicted"/>
<evidence type="ECO:0008006" key="3">
    <source>
        <dbReference type="Google" id="ProtNLM"/>
    </source>
</evidence>
<dbReference type="Pfam" id="PF20113">
    <property type="entry name" value="DUF6503"/>
    <property type="match status" value="1"/>
</dbReference>